<dbReference type="GO" id="GO:0034511">
    <property type="term" value="F:U3 snoRNA binding"/>
    <property type="evidence" value="ECO:0007669"/>
    <property type="project" value="TreeGrafter"/>
</dbReference>
<feature type="domain" description="Bms1-type G" evidence="6">
    <location>
        <begin position="85"/>
        <end position="242"/>
    </location>
</feature>
<dbReference type="InterPro" id="IPR030387">
    <property type="entry name" value="G_Bms1/Tsr1_dom"/>
</dbReference>
<dbReference type="PROSITE" id="PS51714">
    <property type="entry name" value="G_BMS1"/>
    <property type="match status" value="1"/>
</dbReference>
<comment type="caution">
    <text evidence="7">The sequence shown here is derived from an EMBL/GenBank/DDBJ whole genome shotgun (WGS) entry which is preliminary data.</text>
</comment>
<dbReference type="GO" id="GO:0030688">
    <property type="term" value="C:preribosome, small subunit precursor"/>
    <property type="evidence" value="ECO:0007669"/>
    <property type="project" value="TreeGrafter"/>
</dbReference>
<evidence type="ECO:0000256" key="1">
    <source>
        <dbReference type="ARBA" id="ARBA00004604"/>
    </source>
</evidence>
<evidence type="ECO:0000256" key="3">
    <source>
        <dbReference type="ARBA" id="ARBA00023242"/>
    </source>
</evidence>
<dbReference type="Pfam" id="PF08142">
    <property type="entry name" value="AARP2CN"/>
    <property type="match status" value="1"/>
</dbReference>
<feature type="compositionally biased region" description="Acidic residues" evidence="5">
    <location>
        <begin position="452"/>
        <end position="483"/>
    </location>
</feature>
<organism evidence="7 8">
    <name type="scientific">Rhizophlyctis rosea</name>
    <dbReference type="NCBI Taxonomy" id="64517"/>
    <lineage>
        <taxon>Eukaryota</taxon>
        <taxon>Fungi</taxon>
        <taxon>Fungi incertae sedis</taxon>
        <taxon>Chytridiomycota</taxon>
        <taxon>Chytridiomycota incertae sedis</taxon>
        <taxon>Chytridiomycetes</taxon>
        <taxon>Rhizophlyctidales</taxon>
        <taxon>Rhizophlyctidaceae</taxon>
        <taxon>Rhizophlyctis</taxon>
    </lineage>
</organism>
<dbReference type="EMBL" id="JADGJD010000872">
    <property type="protein sequence ID" value="KAJ3047950.1"/>
    <property type="molecule type" value="Genomic_DNA"/>
</dbReference>
<reference evidence="7" key="1">
    <citation type="submission" date="2020-05" db="EMBL/GenBank/DDBJ databases">
        <title>Phylogenomic resolution of chytrid fungi.</title>
        <authorList>
            <person name="Stajich J.E."/>
            <person name="Amses K."/>
            <person name="Simmons R."/>
            <person name="Seto K."/>
            <person name="Myers J."/>
            <person name="Bonds A."/>
            <person name="Quandt C.A."/>
            <person name="Barry K."/>
            <person name="Liu P."/>
            <person name="Grigoriev I."/>
            <person name="Longcore J.E."/>
            <person name="James T.Y."/>
        </authorList>
    </citation>
    <scope>NUCLEOTIDE SEQUENCE</scope>
    <source>
        <strain evidence="7">JEL0318</strain>
    </source>
</reference>
<dbReference type="InterPro" id="IPR039761">
    <property type="entry name" value="Bms1/Tsr1"/>
</dbReference>
<dbReference type="GO" id="GO:0003924">
    <property type="term" value="F:GTPase activity"/>
    <property type="evidence" value="ECO:0007669"/>
    <property type="project" value="TreeGrafter"/>
</dbReference>
<dbReference type="Pfam" id="PF22298">
    <property type="entry name" value="Tsr1_G-like"/>
    <property type="match status" value="1"/>
</dbReference>
<dbReference type="AlphaFoldDB" id="A0AAD5S6X3"/>
<dbReference type="Proteomes" id="UP001212841">
    <property type="component" value="Unassembled WGS sequence"/>
</dbReference>
<feature type="region of interest" description="Disordered" evidence="5">
    <location>
        <begin position="333"/>
        <end position="483"/>
    </location>
</feature>
<gene>
    <name evidence="7" type="ORF">HK097_011022</name>
</gene>
<dbReference type="GO" id="GO:0005525">
    <property type="term" value="F:GTP binding"/>
    <property type="evidence" value="ECO:0007669"/>
    <property type="project" value="TreeGrafter"/>
</dbReference>
<dbReference type="GO" id="GO:0000462">
    <property type="term" value="P:maturation of SSU-rRNA from tricistronic rRNA transcript (SSU-rRNA, 5.8S rRNA, LSU-rRNA)"/>
    <property type="evidence" value="ECO:0007669"/>
    <property type="project" value="TreeGrafter"/>
</dbReference>
<dbReference type="SMART" id="SM00785">
    <property type="entry name" value="AARP2CN"/>
    <property type="match status" value="1"/>
</dbReference>
<feature type="region of interest" description="Disordered" evidence="5">
    <location>
        <begin position="1"/>
        <end position="33"/>
    </location>
</feature>
<dbReference type="GO" id="GO:0005730">
    <property type="term" value="C:nucleolus"/>
    <property type="evidence" value="ECO:0007669"/>
    <property type="project" value="UniProtKB-SubCell"/>
</dbReference>
<dbReference type="InterPro" id="IPR012948">
    <property type="entry name" value="AARP2CN"/>
</dbReference>
<evidence type="ECO:0000256" key="5">
    <source>
        <dbReference type="SAM" id="MobiDB-lite"/>
    </source>
</evidence>
<evidence type="ECO:0000313" key="7">
    <source>
        <dbReference type="EMBL" id="KAJ3047950.1"/>
    </source>
</evidence>
<evidence type="ECO:0000259" key="6">
    <source>
        <dbReference type="PROSITE" id="PS51714"/>
    </source>
</evidence>
<comment type="similarity">
    <text evidence="4">Belongs to the TRAFAC class translation factor GTPase superfamily. Bms1-like GTPase family. TSR1 subfamily.</text>
</comment>
<feature type="compositionally biased region" description="Acidic residues" evidence="5">
    <location>
        <begin position="397"/>
        <end position="407"/>
    </location>
</feature>
<feature type="compositionally biased region" description="Low complexity" evidence="5">
    <location>
        <begin position="366"/>
        <end position="376"/>
    </location>
</feature>
<proteinExistence type="inferred from homology"/>
<dbReference type="InterPro" id="IPR007034">
    <property type="entry name" value="BMS1_TSR1_C"/>
</dbReference>
<dbReference type="PANTHER" id="PTHR12858">
    <property type="entry name" value="RIBOSOME BIOGENESIS PROTEIN"/>
    <property type="match status" value="1"/>
</dbReference>
<feature type="compositionally biased region" description="Basic residues" evidence="5">
    <location>
        <begin position="19"/>
        <end position="33"/>
    </location>
</feature>
<protein>
    <recommendedName>
        <fullName evidence="6">Bms1-type G domain-containing protein</fullName>
    </recommendedName>
</protein>
<accession>A0AAD5S6X3</accession>
<dbReference type="SMART" id="SM01362">
    <property type="entry name" value="DUF663"/>
    <property type="match status" value="1"/>
</dbReference>
<feature type="compositionally biased region" description="Basic and acidic residues" evidence="5">
    <location>
        <begin position="418"/>
        <end position="430"/>
    </location>
</feature>
<comment type="subcellular location">
    <subcellularLocation>
        <location evidence="1">Nucleus</location>
        <location evidence="1">Nucleolus</location>
    </subcellularLocation>
</comment>
<keyword evidence="2" id="KW-0690">Ribosome biogenesis</keyword>
<evidence type="ECO:0000313" key="8">
    <source>
        <dbReference type="Proteomes" id="UP001212841"/>
    </source>
</evidence>
<sequence>MADGNFHHRSTLKQQNKPFKSKHSSKGALKKLQKGKVDLVASSVKNKHNLVSHKADRRNAAKLVQQKKRDEIVASNRLFQGVNAAPKIVAVVPLCPDVDAGEVIRSLFASVEQQYSGEKGPVTLVLERFKQRLQLIPLERHLLDILDALKVADFVIFVMSAEIEVDAFGKLCLSAIMAQGMPSVLSFVQHLEKVPAKLQPGIRKSLTLFIEDRFPGEQKIYSVGNATDSINSLRYLTAQRPKPVIWRDRHAYMLGEKVEFEGNAMDEEKGTLKVTGYVRGNYLNANRLVHLQGHGDFQIKMVVSCPTGQNKKDMGMALDEQVLHVPDPEKQESLIAENDPDPMEGEQTWPTEEELKEADDRVRRLGASTAGSTTSKSSKKKKLVPKGTSAYQAAWIIDDEDDEDGSDDAASANGDVEMMDHDTPEGEHVDWNQMNLGHGSGSGNTGNGKAESEEDEEEYEELKEEDEKDGEKDEFDVEYDEENEDRVYQEYLAKQKQEREDLEFPDEVDTPRDVAASVRFQRYRGLKSFRTSPWDPYENLPVDYSRIFQFQNFKRTKRKVMDGLEEEGVIPGTYVTVHIQDVPREAFASYNPSRPYILFTLLPHEHKFSILNFVVKRTEEYDAPVKSKDPVTLHCGFRRYNVRPLFSQHSQGATNNVHKFERFLQPKGTAVATVYAPIQFGPAPVMLWGVGGEFGVDFCPPLIATGSILDLDPTRILAKRIILTGHPFKVHKRGAVIRFMFFNPDDIDYFRPIQLHTKYGRTGHIRESLGTHGYMKCLFDGQLKGQDTVCMSLYKRVFPKWDTEVFREGVGELAYHDNEEEDKMVE</sequence>
<dbReference type="Pfam" id="PF04950">
    <property type="entry name" value="RIBIOP_C"/>
    <property type="match status" value="1"/>
</dbReference>
<dbReference type="GO" id="GO:0000479">
    <property type="term" value="P:endonucleolytic cleavage of tricistronic rRNA transcript (SSU-rRNA, 5.8S rRNA, LSU-rRNA)"/>
    <property type="evidence" value="ECO:0007669"/>
    <property type="project" value="TreeGrafter"/>
</dbReference>
<dbReference type="PANTHER" id="PTHR12858:SF1">
    <property type="entry name" value="PRE-RRNA-PROCESSING PROTEIN TSR1 HOMOLOG"/>
    <property type="match status" value="1"/>
</dbReference>
<keyword evidence="3" id="KW-0539">Nucleus</keyword>
<keyword evidence="8" id="KW-1185">Reference proteome</keyword>
<evidence type="ECO:0000256" key="4">
    <source>
        <dbReference type="ARBA" id="ARBA00038288"/>
    </source>
</evidence>
<name>A0AAD5S6X3_9FUNG</name>
<evidence type="ECO:0000256" key="2">
    <source>
        <dbReference type="ARBA" id="ARBA00022517"/>
    </source>
</evidence>